<dbReference type="EMBL" id="GBXM01077985">
    <property type="protein sequence ID" value="JAH30592.1"/>
    <property type="molecule type" value="Transcribed_RNA"/>
</dbReference>
<organism evidence="1">
    <name type="scientific">Anguilla anguilla</name>
    <name type="common">European freshwater eel</name>
    <name type="synonym">Muraena anguilla</name>
    <dbReference type="NCBI Taxonomy" id="7936"/>
    <lineage>
        <taxon>Eukaryota</taxon>
        <taxon>Metazoa</taxon>
        <taxon>Chordata</taxon>
        <taxon>Craniata</taxon>
        <taxon>Vertebrata</taxon>
        <taxon>Euteleostomi</taxon>
        <taxon>Actinopterygii</taxon>
        <taxon>Neopterygii</taxon>
        <taxon>Teleostei</taxon>
        <taxon>Anguilliformes</taxon>
        <taxon>Anguillidae</taxon>
        <taxon>Anguilla</taxon>
    </lineage>
</organism>
<sequence length="31" mass="3455">MCLQLGGEKALLLQFLPFTTVKHFISSSNCK</sequence>
<dbReference type="AlphaFoldDB" id="A0A0E9RP41"/>
<reference evidence="1" key="1">
    <citation type="submission" date="2014-11" db="EMBL/GenBank/DDBJ databases">
        <authorList>
            <person name="Amaro Gonzalez C."/>
        </authorList>
    </citation>
    <scope>NUCLEOTIDE SEQUENCE</scope>
</reference>
<name>A0A0E9RP41_ANGAN</name>
<reference evidence="1" key="2">
    <citation type="journal article" date="2015" name="Fish Shellfish Immunol.">
        <title>Early steps in the European eel (Anguilla anguilla)-Vibrio vulnificus interaction in the gills: Role of the RtxA13 toxin.</title>
        <authorList>
            <person name="Callol A."/>
            <person name="Pajuelo D."/>
            <person name="Ebbesson L."/>
            <person name="Teles M."/>
            <person name="MacKenzie S."/>
            <person name="Amaro C."/>
        </authorList>
    </citation>
    <scope>NUCLEOTIDE SEQUENCE</scope>
</reference>
<proteinExistence type="predicted"/>
<evidence type="ECO:0000313" key="1">
    <source>
        <dbReference type="EMBL" id="JAH30592.1"/>
    </source>
</evidence>
<accession>A0A0E9RP41</accession>
<protein>
    <submittedName>
        <fullName evidence="1">Uncharacterized protein</fullName>
    </submittedName>
</protein>
<dbReference type="EMBL" id="GBXM01037495">
    <property type="protein sequence ID" value="JAH71082.1"/>
    <property type="molecule type" value="Transcribed_RNA"/>
</dbReference>